<proteinExistence type="predicted"/>
<sequence length="65" mass="6770">MLAHRGIQGEVVQHELTSDASLTMRSLGRSRWILVASPQVASGLGPDITALAGFPTLGTSDAPAR</sequence>
<protein>
    <submittedName>
        <fullName evidence="1">Uncharacterized protein</fullName>
    </submittedName>
</protein>
<accession>A0A917MJJ5</accession>
<evidence type="ECO:0000313" key="1">
    <source>
        <dbReference type="EMBL" id="GGH31894.1"/>
    </source>
</evidence>
<gene>
    <name evidence="1" type="ORF">GCM10007036_43380</name>
</gene>
<reference evidence="1" key="2">
    <citation type="submission" date="2020-09" db="EMBL/GenBank/DDBJ databases">
        <authorList>
            <person name="Sun Q."/>
            <person name="Zhou Y."/>
        </authorList>
    </citation>
    <scope>NUCLEOTIDE SEQUENCE</scope>
    <source>
        <strain evidence="1">CGMCC 1.12214</strain>
    </source>
</reference>
<name>A0A917MJJ5_9HYPH</name>
<dbReference type="Proteomes" id="UP000603912">
    <property type="component" value="Unassembled WGS sequence"/>
</dbReference>
<evidence type="ECO:0000313" key="2">
    <source>
        <dbReference type="Proteomes" id="UP000603912"/>
    </source>
</evidence>
<dbReference type="AlphaFoldDB" id="A0A917MJJ5"/>
<keyword evidence="2" id="KW-1185">Reference proteome</keyword>
<organism evidence="1 2">
    <name type="scientific">Alsobacter metallidurans</name>
    <dbReference type="NCBI Taxonomy" id="340221"/>
    <lineage>
        <taxon>Bacteria</taxon>
        <taxon>Pseudomonadati</taxon>
        <taxon>Pseudomonadota</taxon>
        <taxon>Alphaproteobacteria</taxon>
        <taxon>Hyphomicrobiales</taxon>
        <taxon>Alsobacteraceae</taxon>
        <taxon>Alsobacter</taxon>
    </lineage>
</organism>
<comment type="caution">
    <text evidence="1">The sequence shown here is derived from an EMBL/GenBank/DDBJ whole genome shotgun (WGS) entry which is preliminary data.</text>
</comment>
<dbReference type="EMBL" id="BMES01000003">
    <property type="protein sequence ID" value="GGH31894.1"/>
    <property type="molecule type" value="Genomic_DNA"/>
</dbReference>
<reference evidence="1" key="1">
    <citation type="journal article" date="2014" name="Int. J. Syst. Evol. Microbiol.">
        <title>Complete genome sequence of Corynebacterium casei LMG S-19264T (=DSM 44701T), isolated from a smear-ripened cheese.</title>
        <authorList>
            <consortium name="US DOE Joint Genome Institute (JGI-PGF)"/>
            <person name="Walter F."/>
            <person name="Albersmeier A."/>
            <person name="Kalinowski J."/>
            <person name="Ruckert C."/>
        </authorList>
    </citation>
    <scope>NUCLEOTIDE SEQUENCE</scope>
    <source>
        <strain evidence="1">CGMCC 1.12214</strain>
    </source>
</reference>